<keyword evidence="7" id="KW-0547">Nucleotide-binding</keyword>
<dbReference type="PROSITE" id="PS50088">
    <property type="entry name" value="ANK_REPEAT"/>
    <property type="match status" value="1"/>
</dbReference>
<sequence length="775" mass="83854">MASYLGGRRALGVLSLLAGLGVGTFTTRTAENKTLTTKRWHFYKGKMHPDIAKSVKLFKCGETPIADEIADYLGVDLSPMEVKKFADGETSIAVNANVRGQKVYIVAATINVDRIMELLLSIAAMRRASAKTIVAVIPFYGYARQDMIKGREPISAADIAHMLEEMGVDHVVTVDLHSSQIEGFFKPTIPVDNLGASPVGSVYFSECQLANPCVIAPHASAVPKSVVFRDILSRTYDDSLPMAIVVKKHHLDRSKPGEVVGDVKGKDCIVVDNLVDTGSTLIDVARLLKSHGANSVNAFCVHGRYSSTAVDDINACDDLDLLVTTNTIPESISAAKSDKIVTLSVAPFLAEAISCIHTKGSMSQKFSTRISSARLPVLATTSERTNLFSKEPLPTIRAHKAKDHGLAMERVFVDAAACGDLDEVKSLLATSELTPEIINRVDKDGKSAFHYACLNDDSKLLPLLLADPRVDTLECTWQLFIPHLKLLLSCMLMDALILTHKISMDAGSGDKSAAKTANVLLDIGALLSVTDKWNRGPKDVSHDNAENPIVVTFNEYLSDRSRCSQEEFDKVQAISAAYRAEKMPPPTSINDVTKKVSIFGLGGLGQVKLKKTTTVLKTMFKADEGTTFSGRSTVNSDDERRPLSKLIDFPGDLEDIRFQLTKVNIEGKEGVNPAGADAYGLTALHKFASWNKSEYLDALIPFLTMDELNAKCPEGKTPLHYAVEMASVSSVKTLIAAGCDVDAVDGKGRTVSQILDQATASGVIERLKNSLKPEA</sequence>
<dbReference type="PANTHER" id="PTHR10210">
    <property type="entry name" value="RIBOSE-PHOSPHATE DIPHOSPHOKINASE FAMILY MEMBER"/>
    <property type="match status" value="1"/>
</dbReference>
<organism evidence="15 16">
    <name type="scientific">Thraustotheca clavata</name>
    <dbReference type="NCBI Taxonomy" id="74557"/>
    <lineage>
        <taxon>Eukaryota</taxon>
        <taxon>Sar</taxon>
        <taxon>Stramenopiles</taxon>
        <taxon>Oomycota</taxon>
        <taxon>Saprolegniomycetes</taxon>
        <taxon>Saprolegniales</taxon>
        <taxon>Achlyaceae</taxon>
        <taxon>Thraustotheca</taxon>
    </lineage>
</organism>
<reference evidence="15 16" key="1">
    <citation type="journal article" date="2014" name="Genome Biol. Evol.">
        <title>The secreted proteins of Achlya hypogyna and Thraustotheca clavata identify the ancestral oomycete secretome and reveal gene acquisitions by horizontal gene transfer.</title>
        <authorList>
            <person name="Misner I."/>
            <person name="Blouin N."/>
            <person name="Leonard G."/>
            <person name="Richards T.A."/>
            <person name="Lane C.E."/>
        </authorList>
    </citation>
    <scope>NUCLEOTIDE SEQUENCE [LARGE SCALE GENOMIC DNA]</scope>
    <source>
        <strain evidence="15 16">ATCC 34112</strain>
    </source>
</reference>
<evidence type="ECO:0000256" key="9">
    <source>
        <dbReference type="ARBA" id="ARBA00022840"/>
    </source>
</evidence>
<comment type="catalytic activity">
    <reaction evidence="11">
        <text>D-ribose 5-phosphate + ATP = 5-phospho-alpha-D-ribose 1-diphosphate + AMP + H(+)</text>
        <dbReference type="Rhea" id="RHEA:15609"/>
        <dbReference type="ChEBI" id="CHEBI:15378"/>
        <dbReference type="ChEBI" id="CHEBI:30616"/>
        <dbReference type="ChEBI" id="CHEBI:58017"/>
        <dbReference type="ChEBI" id="CHEBI:78346"/>
        <dbReference type="ChEBI" id="CHEBI:456215"/>
        <dbReference type="EC" id="2.7.6.1"/>
    </reaction>
</comment>
<dbReference type="SMART" id="SM01400">
    <property type="entry name" value="Pribosyltran_N"/>
    <property type="match status" value="1"/>
</dbReference>
<keyword evidence="9" id="KW-0067">ATP-binding</keyword>
<dbReference type="SUPFAM" id="SSF48403">
    <property type="entry name" value="Ankyrin repeat"/>
    <property type="match status" value="1"/>
</dbReference>
<evidence type="ECO:0000256" key="8">
    <source>
        <dbReference type="ARBA" id="ARBA00022777"/>
    </source>
</evidence>
<evidence type="ECO:0000256" key="13">
    <source>
        <dbReference type="SAM" id="SignalP"/>
    </source>
</evidence>
<dbReference type="GO" id="GO:0006015">
    <property type="term" value="P:5-phosphoribose 1-diphosphate biosynthetic process"/>
    <property type="evidence" value="ECO:0007669"/>
    <property type="project" value="TreeGrafter"/>
</dbReference>
<dbReference type="InterPro" id="IPR029057">
    <property type="entry name" value="PRTase-like"/>
</dbReference>
<dbReference type="GO" id="GO:0000287">
    <property type="term" value="F:magnesium ion binding"/>
    <property type="evidence" value="ECO:0007669"/>
    <property type="project" value="InterPro"/>
</dbReference>
<dbReference type="InterPro" id="IPR000836">
    <property type="entry name" value="PRTase_dom"/>
</dbReference>
<dbReference type="GO" id="GO:0004749">
    <property type="term" value="F:ribose phosphate diphosphokinase activity"/>
    <property type="evidence" value="ECO:0007669"/>
    <property type="project" value="UniProtKB-EC"/>
</dbReference>
<evidence type="ECO:0000256" key="6">
    <source>
        <dbReference type="ARBA" id="ARBA00022727"/>
    </source>
</evidence>
<evidence type="ECO:0000256" key="12">
    <source>
        <dbReference type="PROSITE-ProRule" id="PRU00023"/>
    </source>
</evidence>
<proteinExistence type="inferred from homology"/>
<dbReference type="PANTHER" id="PTHR10210:SF32">
    <property type="entry name" value="RIBOSE-PHOSPHATE PYROPHOSPHOKINASE 2"/>
    <property type="match status" value="1"/>
</dbReference>
<keyword evidence="12" id="KW-0040">ANK repeat</keyword>
<keyword evidence="5" id="KW-0479">Metal-binding</keyword>
<accession>A0A1V9ZC27</accession>
<dbReference type="InterPro" id="IPR002110">
    <property type="entry name" value="Ankyrin_rpt"/>
</dbReference>
<keyword evidence="10" id="KW-0460">Magnesium</keyword>
<evidence type="ECO:0000259" key="14">
    <source>
        <dbReference type="Pfam" id="PF13793"/>
    </source>
</evidence>
<dbReference type="Gene3D" id="3.40.50.2020">
    <property type="match status" value="2"/>
</dbReference>
<dbReference type="GO" id="GO:0006164">
    <property type="term" value="P:purine nucleotide biosynthetic process"/>
    <property type="evidence" value="ECO:0007669"/>
    <property type="project" value="TreeGrafter"/>
</dbReference>
<dbReference type="SMART" id="SM00248">
    <property type="entry name" value="ANK"/>
    <property type="match status" value="3"/>
</dbReference>
<evidence type="ECO:0000256" key="1">
    <source>
        <dbReference type="ARBA" id="ARBA00004996"/>
    </source>
</evidence>
<comment type="pathway">
    <text evidence="1">Metabolic intermediate biosynthesis; 5-phospho-alpha-D-ribose 1-diphosphate biosynthesis; 5-phospho-alpha-D-ribose 1-diphosphate from D-ribose 5-phosphate (route I): step 1/1.</text>
</comment>
<keyword evidence="6" id="KW-0545">Nucleotide biosynthesis</keyword>
<gene>
    <name evidence="15" type="ORF">THRCLA_07899</name>
</gene>
<dbReference type="FunFam" id="3.40.50.2020:FF:000007">
    <property type="entry name" value="Ribose-phosphate pyrophosphokinase"/>
    <property type="match status" value="1"/>
</dbReference>
<dbReference type="SUPFAM" id="SSF53271">
    <property type="entry name" value="PRTase-like"/>
    <property type="match status" value="2"/>
</dbReference>
<dbReference type="Pfam" id="PF13793">
    <property type="entry name" value="Pribosyltran_N"/>
    <property type="match status" value="1"/>
</dbReference>
<dbReference type="EC" id="2.7.6.1" evidence="3"/>
<evidence type="ECO:0000256" key="2">
    <source>
        <dbReference type="ARBA" id="ARBA00006478"/>
    </source>
</evidence>
<dbReference type="NCBIfam" id="TIGR01251">
    <property type="entry name" value="ribP_PPkin"/>
    <property type="match status" value="1"/>
</dbReference>
<evidence type="ECO:0000313" key="15">
    <source>
        <dbReference type="EMBL" id="OQR95400.1"/>
    </source>
</evidence>
<feature type="repeat" description="ANK" evidence="12">
    <location>
        <begin position="714"/>
        <end position="746"/>
    </location>
</feature>
<dbReference type="AlphaFoldDB" id="A0A1V9ZC27"/>
<dbReference type="PROSITE" id="PS50297">
    <property type="entry name" value="ANK_REP_REGION"/>
    <property type="match status" value="1"/>
</dbReference>
<comment type="similarity">
    <text evidence="2">Belongs to the ribose-phosphate pyrophosphokinase family.</text>
</comment>
<dbReference type="Proteomes" id="UP000243217">
    <property type="component" value="Unassembled WGS sequence"/>
</dbReference>
<keyword evidence="8 15" id="KW-0418">Kinase</keyword>
<dbReference type="InterPro" id="IPR005946">
    <property type="entry name" value="Rib-P_diPkinase"/>
</dbReference>
<name>A0A1V9ZC27_9STRA</name>
<dbReference type="Gene3D" id="1.25.40.20">
    <property type="entry name" value="Ankyrin repeat-containing domain"/>
    <property type="match status" value="2"/>
</dbReference>
<dbReference type="Pfam" id="PF14572">
    <property type="entry name" value="Pribosyl_synth"/>
    <property type="match status" value="1"/>
</dbReference>
<dbReference type="GO" id="GO:0016301">
    <property type="term" value="F:kinase activity"/>
    <property type="evidence" value="ECO:0007669"/>
    <property type="project" value="UniProtKB-KW"/>
</dbReference>
<feature type="signal peptide" evidence="13">
    <location>
        <begin position="1"/>
        <end position="23"/>
    </location>
</feature>
<dbReference type="InterPro" id="IPR036770">
    <property type="entry name" value="Ankyrin_rpt-contain_sf"/>
</dbReference>
<dbReference type="GO" id="GO:0005524">
    <property type="term" value="F:ATP binding"/>
    <property type="evidence" value="ECO:0007669"/>
    <property type="project" value="UniProtKB-KW"/>
</dbReference>
<evidence type="ECO:0000256" key="11">
    <source>
        <dbReference type="ARBA" id="ARBA00049535"/>
    </source>
</evidence>
<evidence type="ECO:0000256" key="10">
    <source>
        <dbReference type="ARBA" id="ARBA00022842"/>
    </source>
</evidence>
<evidence type="ECO:0000313" key="16">
    <source>
        <dbReference type="Proteomes" id="UP000243217"/>
    </source>
</evidence>
<evidence type="ECO:0000256" key="4">
    <source>
        <dbReference type="ARBA" id="ARBA00022679"/>
    </source>
</evidence>
<dbReference type="GO" id="GO:0005737">
    <property type="term" value="C:cytoplasm"/>
    <property type="evidence" value="ECO:0007669"/>
    <property type="project" value="TreeGrafter"/>
</dbReference>
<feature type="domain" description="Ribose-phosphate pyrophosphokinase N-terminal" evidence="14">
    <location>
        <begin position="63"/>
        <end position="167"/>
    </location>
</feature>
<evidence type="ECO:0000256" key="7">
    <source>
        <dbReference type="ARBA" id="ARBA00022741"/>
    </source>
</evidence>
<protein>
    <recommendedName>
        <fullName evidence="3">ribose-phosphate diphosphokinase</fullName>
        <ecNumber evidence="3">2.7.6.1</ecNumber>
    </recommendedName>
</protein>
<dbReference type="GO" id="GO:0002189">
    <property type="term" value="C:ribose phosphate diphosphokinase complex"/>
    <property type="evidence" value="ECO:0007669"/>
    <property type="project" value="TreeGrafter"/>
</dbReference>
<keyword evidence="16" id="KW-1185">Reference proteome</keyword>
<evidence type="ECO:0000256" key="3">
    <source>
        <dbReference type="ARBA" id="ARBA00013247"/>
    </source>
</evidence>
<evidence type="ECO:0000256" key="5">
    <source>
        <dbReference type="ARBA" id="ARBA00022723"/>
    </source>
</evidence>
<comment type="caution">
    <text evidence="15">The sequence shown here is derived from an EMBL/GenBank/DDBJ whole genome shotgun (WGS) entry which is preliminary data.</text>
</comment>
<dbReference type="EMBL" id="JNBS01002115">
    <property type="protein sequence ID" value="OQR95400.1"/>
    <property type="molecule type" value="Genomic_DNA"/>
</dbReference>
<dbReference type="InterPro" id="IPR029099">
    <property type="entry name" value="Pribosyltran_N"/>
</dbReference>
<keyword evidence="13" id="KW-0732">Signal</keyword>
<dbReference type="CDD" id="cd06223">
    <property type="entry name" value="PRTases_typeI"/>
    <property type="match status" value="1"/>
</dbReference>
<dbReference type="Pfam" id="PF12796">
    <property type="entry name" value="Ank_2"/>
    <property type="match status" value="1"/>
</dbReference>
<feature type="chain" id="PRO_5012438661" description="ribose-phosphate diphosphokinase" evidence="13">
    <location>
        <begin position="24"/>
        <end position="775"/>
    </location>
</feature>
<keyword evidence="4" id="KW-0808">Transferase</keyword>
<dbReference type="STRING" id="74557.A0A1V9ZC27"/>
<dbReference type="OrthoDB" id="413572at2759"/>